<dbReference type="InterPro" id="IPR055570">
    <property type="entry name" value="DUF7146"/>
</dbReference>
<protein>
    <submittedName>
        <fullName evidence="3">Toprim domain-containing protein</fullName>
    </submittedName>
</protein>
<dbReference type="CDD" id="cd01029">
    <property type="entry name" value="TOPRIM_primases"/>
    <property type="match status" value="1"/>
</dbReference>
<dbReference type="Gene3D" id="3.40.1360.10">
    <property type="match status" value="1"/>
</dbReference>
<evidence type="ECO:0000259" key="2">
    <source>
        <dbReference type="Pfam" id="PF23639"/>
    </source>
</evidence>
<organism evidence="3 4">
    <name type="scientific">Sphingomonas natans</name>
    <dbReference type="NCBI Taxonomy" id="3063330"/>
    <lineage>
        <taxon>Bacteria</taxon>
        <taxon>Pseudomonadati</taxon>
        <taxon>Pseudomonadota</taxon>
        <taxon>Alphaproteobacteria</taxon>
        <taxon>Sphingomonadales</taxon>
        <taxon>Sphingomonadaceae</taxon>
        <taxon>Sphingomonas</taxon>
    </lineage>
</organism>
<evidence type="ECO:0000313" key="3">
    <source>
        <dbReference type="EMBL" id="MDO6415384.1"/>
    </source>
</evidence>
<dbReference type="Pfam" id="PF23639">
    <property type="entry name" value="DUF7146"/>
    <property type="match status" value="1"/>
</dbReference>
<dbReference type="Pfam" id="PF13362">
    <property type="entry name" value="Toprim_3"/>
    <property type="match status" value="1"/>
</dbReference>
<name>A0ABT8YAL2_9SPHN</name>
<dbReference type="Proteomes" id="UP001169764">
    <property type="component" value="Unassembled WGS sequence"/>
</dbReference>
<comment type="caution">
    <text evidence="3">The sequence shown here is derived from an EMBL/GenBank/DDBJ whole genome shotgun (WGS) entry which is preliminary data.</text>
</comment>
<evidence type="ECO:0000313" key="4">
    <source>
        <dbReference type="Proteomes" id="UP001169764"/>
    </source>
</evidence>
<dbReference type="RefSeq" id="WP_303543356.1">
    <property type="nucleotide sequence ID" value="NZ_JAUOTP010000005.1"/>
</dbReference>
<feature type="domain" description="DUF7146" evidence="2">
    <location>
        <begin position="49"/>
        <end position="150"/>
    </location>
</feature>
<evidence type="ECO:0000259" key="1">
    <source>
        <dbReference type="Pfam" id="PF13362"/>
    </source>
</evidence>
<gene>
    <name evidence="3" type="ORF">Q4F19_13405</name>
</gene>
<reference evidence="3" key="1">
    <citation type="submission" date="2023-07" db="EMBL/GenBank/DDBJ databases">
        <authorList>
            <person name="Kim M."/>
        </authorList>
    </citation>
    <scope>NUCLEOTIDE SEQUENCE</scope>
    <source>
        <strain evidence="3">BIUV-7</strain>
    </source>
</reference>
<keyword evidence="4" id="KW-1185">Reference proteome</keyword>
<accession>A0ABT8YAL2</accession>
<dbReference type="InterPro" id="IPR006171">
    <property type="entry name" value="TOPRIM_dom"/>
</dbReference>
<feature type="domain" description="Toprim" evidence="1">
    <location>
        <begin position="157"/>
        <end position="245"/>
    </location>
</feature>
<sequence>MRVGQQALLFKCFAGCHPQDVLRSLWHVDPVAASMRLADRARVRDGSWSRQKVITLWAEAWPIADTPAQAYLAARGIRTGSGALRFHPHAPLKIGQRLHFRPAMLAAVREHQQLVAVQRAFLDVARPGLARDLVNPRRLLGRPGHGAVRLAGHGPVLGLAEGIETALSAMQLLRIPVWATLGAERFAQIRIPAEVEQLILLPDNDPAGRAACDRAFVNYSAQIPIVIARMPPAPACDWNDALRLSSPALARERD</sequence>
<proteinExistence type="predicted"/>
<dbReference type="InterPro" id="IPR034154">
    <property type="entry name" value="TOPRIM_DnaG/twinkle"/>
</dbReference>
<dbReference type="EMBL" id="JAUOTP010000005">
    <property type="protein sequence ID" value="MDO6415384.1"/>
    <property type="molecule type" value="Genomic_DNA"/>
</dbReference>